<dbReference type="Proteomes" id="UP000093561">
    <property type="component" value="Unassembled WGS sequence"/>
</dbReference>
<dbReference type="InterPro" id="IPR040282">
    <property type="entry name" value="Mig-18-like"/>
</dbReference>
<dbReference type="PANTHER" id="PTHR35572:SF7">
    <property type="entry name" value="PROTEIN CBG04538"/>
    <property type="match status" value="1"/>
</dbReference>
<evidence type="ECO:0000313" key="4">
    <source>
        <dbReference type="WBParaSite" id="mrna-Wban_05914"/>
    </source>
</evidence>
<feature type="signal peptide" evidence="1">
    <location>
        <begin position="1"/>
        <end position="17"/>
    </location>
</feature>
<feature type="domain" description="Abnormal cell migration protein 18-like fibronectin type I" evidence="2">
    <location>
        <begin position="17"/>
        <end position="86"/>
    </location>
</feature>
<feature type="domain" description="Abnormal cell migration protein 18-like fibronectin type I" evidence="2">
    <location>
        <begin position="176"/>
        <end position="243"/>
    </location>
</feature>
<sequence length="252" mass="27868">MESVLLIVLFLINPLNGCIHDGNTYKDGDTWVEKDAFIMQCRTKDDGAWMVEITACKTPSGETIALNSSLVDGNYEWKCSKNEDGQIVMQKTLNENAKCDEHERGEQWRETSFLFECGAGGQKKLIACFGQNNEQINVGESKEIGEFIVKCENFSNGTVMIHGVRKGTENATTSEVECIDSKGEHHAAGSWWIDDQQYNKTCSSSGKTEVLNCIAKDGTKIPLNEEVNVGDTKYKCEKTEDGSIRLASDAVA</sequence>
<reference evidence="4" key="3">
    <citation type="submission" date="2024-02" db="UniProtKB">
        <authorList>
            <consortium name="WormBaseParasite"/>
        </authorList>
    </citation>
    <scope>IDENTIFICATION</scope>
    <source>
        <strain evidence="4">pt0022</strain>
    </source>
</reference>
<dbReference type="Pfam" id="PF23003">
    <property type="entry name" value="Fn1_2"/>
    <property type="match status" value="3"/>
</dbReference>
<feature type="domain" description="Abnormal cell migration protein 18-like fibronectin type I" evidence="2">
    <location>
        <begin position="101"/>
        <end position="158"/>
    </location>
</feature>
<protein>
    <recommendedName>
        <fullName evidence="2">Abnormal cell migration protein 18-like fibronectin type I domain-containing protein</fullName>
    </recommendedName>
</protein>
<organism evidence="3 4">
    <name type="scientific">Wuchereria bancrofti</name>
    <dbReference type="NCBI Taxonomy" id="6293"/>
    <lineage>
        <taxon>Eukaryota</taxon>
        <taxon>Metazoa</taxon>
        <taxon>Ecdysozoa</taxon>
        <taxon>Nematoda</taxon>
        <taxon>Chromadorea</taxon>
        <taxon>Rhabditida</taxon>
        <taxon>Spirurina</taxon>
        <taxon>Spiruromorpha</taxon>
        <taxon>Filarioidea</taxon>
        <taxon>Onchocercidae</taxon>
        <taxon>Wuchereria</taxon>
    </lineage>
</organism>
<feature type="chain" id="PRO_5042113209" description="Abnormal cell migration protein 18-like fibronectin type I domain-containing protein" evidence="1">
    <location>
        <begin position="18"/>
        <end position="252"/>
    </location>
</feature>
<evidence type="ECO:0000256" key="1">
    <source>
        <dbReference type="SAM" id="SignalP"/>
    </source>
</evidence>
<proteinExistence type="predicted"/>
<reference evidence="3" key="1">
    <citation type="submission" date="2015-03" db="EMBL/GenBank/DDBJ databases">
        <title>Wuchereria bancrofti Genome Sequencing Papua New Guinea Strain.</title>
        <authorList>
            <person name="Small S.T."/>
            <person name="Serre D."/>
            <person name="Zimmerman P.A."/>
        </authorList>
    </citation>
    <scope>NUCLEOTIDE SEQUENCE [LARGE SCALE GENOMIC DNA]</scope>
    <source>
        <strain evidence="3">pt0022</strain>
    </source>
</reference>
<dbReference type="AlphaFoldDB" id="A0AAF5PVA5"/>
<dbReference type="InterPro" id="IPR055119">
    <property type="entry name" value="Mig18_Fn1"/>
</dbReference>
<evidence type="ECO:0000259" key="2">
    <source>
        <dbReference type="Pfam" id="PF23003"/>
    </source>
</evidence>
<dbReference type="WBParaSite" id="mrna-Wban_05914">
    <property type="protein sequence ID" value="mrna-Wban_05914"/>
    <property type="gene ID" value="Wban_05914"/>
</dbReference>
<keyword evidence="1" id="KW-0732">Signal</keyword>
<accession>A0AAF5PVA5</accession>
<reference evidence="3" key="2">
    <citation type="journal article" date="2016" name="Mol. Ecol.">
        <title>Population genomics of the filarial nematode parasite Wuchereria bancrofti from mosquitoes.</title>
        <authorList>
            <person name="Small S.T."/>
            <person name="Reimer L.J."/>
            <person name="Tisch D.J."/>
            <person name="King C.L."/>
            <person name="Christensen B.M."/>
            <person name="Siba P.M."/>
            <person name="Kazura J.W."/>
            <person name="Serre D."/>
            <person name="Zimmerman P.A."/>
        </authorList>
    </citation>
    <scope>NUCLEOTIDE SEQUENCE</scope>
    <source>
        <strain evidence="3">pt0022</strain>
    </source>
</reference>
<name>A0AAF5PVA5_WUCBA</name>
<evidence type="ECO:0000313" key="3">
    <source>
        <dbReference type="Proteomes" id="UP000093561"/>
    </source>
</evidence>
<dbReference type="PANTHER" id="PTHR35572">
    <property type="entry name" value="PROTEIN CBG04538-RELATED"/>
    <property type="match status" value="1"/>
</dbReference>